<feature type="transmembrane region" description="Helical" evidence="9">
    <location>
        <begin position="29"/>
        <end position="51"/>
    </location>
</feature>
<evidence type="ECO:0000256" key="2">
    <source>
        <dbReference type="ARBA" id="ARBA00008038"/>
    </source>
</evidence>
<keyword evidence="6" id="KW-0283">Flagellar rotation</keyword>
<name>A0A212J220_9PROT</name>
<dbReference type="Pfam" id="PF01618">
    <property type="entry name" value="MotA_ExbB"/>
    <property type="match status" value="1"/>
</dbReference>
<keyword evidence="11" id="KW-0966">Cell projection</keyword>
<feature type="transmembrane region" description="Helical" evidence="9">
    <location>
        <begin position="160"/>
        <end position="178"/>
    </location>
</feature>
<evidence type="ECO:0000256" key="7">
    <source>
        <dbReference type="ARBA" id="ARBA00022989"/>
    </source>
</evidence>
<evidence type="ECO:0000313" key="11">
    <source>
        <dbReference type="EMBL" id="SBV93522.1"/>
    </source>
</evidence>
<dbReference type="InterPro" id="IPR000540">
    <property type="entry name" value="Flag_MotA_CS"/>
</dbReference>
<evidence type="ECO:0000256" key="5">
    <source>
        <dbReference type="ARBA" id="ARBA00022692"/>
    </source>
</evidence>
<evidence type="ECO:0000256" key="8">
    <source>
        <dbReference type="ARBA" id="ARBA00023136"/>
    </source>
</evidence>
<dbReference type="EMBL" id="FLUO01000001">
    <property type="protein sequence ID" value="SBV93522.1"/>
    <property type="molecule type" value="Genomic_DNA"/>
</dbReference>
<accession>A0A212J220</accession>
<keyword evidence="3" id="KW-0813">Transport</keyword>
<feature type="domain" description="MotA/TolQ/ExbB proton channel" evidence="10">
    <location>
        <begin position="109"/>
        <end position="217"/>
    </location>
</feature>
<evidence type="ECO:0000256" key="6">
    <source>
        <dbReference type="ARBA" id="ARBA00022779"/>
    </source>
</evidence>
<keyword evidence="11" id="KW-0282">Flagellum</keyword>
<keyword evidence="8 9" id="KW-0472">Membrane</keyword>
<keyword evidence="4" id="KW-1003">Cell membrane</keyword>
<comment type="similarity">
    <text evidence="2">Belongs to the MotA family.</text>
</comment>
<keyword evidence="11" id="KW-0969">Cilium</keyword>
<evidence type="ECO:0000256" key="4">
    <source>
        <dbReference type="ARBA" id="ARBA00022475"/>
    </source>
</evidence>
<evidence type="ECO:0000256" key="3">
    <source>
        <dbReference type="ARBA" id="ARBA00022448"/>
    </source>
</evidence>
<dbReference type="InterPro" id="IPR047055">
    <property type="entry name" value="MotA-like"/>
</dbReference>
<keyword evidence="7 9" id="KW-1133">Transmembrane helix</keyword>
<gene>
    <name evidence="11" type="ORF">KL86APRO_10395</name>
</gene>
<feature type="transmembrane region" description="Helical" evidence="9">
    <location>
        <begin position="184"/>
        <end position="206"/>
    </location>
</feature>
<dbReference type="GO" id="GO:0005886">
    <property type="term" value="C:plasma membrane"/>
    <property type="evidence" value="ECO:0007669"/>
    <property type="project" value="UniProtKB-SubCell"/>
</dbReference>
<evidence type="ECO:0000256" key="1">
    <source>
        <dbReference type="ARBA" id="ARBA00004651"/>
    </source>
</evidence>
<dbReference type="PROSITE" id="PS01307">
    <property type="entry name" value="MOTA"/>
    <property type="match status" value="1"/>
</dbReference>
<keyword evidence="5 9" id="KW-0812">Transmembrane</keyword>
<dbReference type="PANTHER" id="PTHR30433">
    <property type="entry name" value="CHEMOTAXIS PROTEIN MOTA"/>
    <property type="match status" value="1"/>
</dbReference>
<evidence type="ECO:0000256" key="9">
    <source>
        <dbReference type="SAM" id="Phobius"/>
    </source>
</evidence>
<dbReference type="PANTHER" id="PTHR30433:SF2">
    <property type="entry name" value="MOTILITY PROTEIN A"/>
    <property type="match status" value="1"/>
</dbReference>
<dbReference type="AlphaFoldDB" id="A0A212J220"/>
<proteinExistence type="inferred from homology"/>
<protein>
    <submittedName>
        <fullName evidence="11">Flagellar motor rotation protein MotA</fullName>
    </submittedName>
</protein>
<organism evidence="11">
    <name type="scientific">uncultured Alphaproteobacteria bacterium</name>
    <dbReference type="NCBI Taxonomy" id="91750"/>
    <lineage>
        <taxon>Bacteria</taxon>
        <taxon>Pseudomonadati</taxon>
        <taxon>Pseudomonadota</taxon>
        <taxon>Alphaproteobacteria</taxon>
        <taxon>environmental samples</taxon>
    </lineage>
</organism>
<reference evidence="11" key="1">
    <citation type="submission" date="2016-04" db="EMBL/GenBank/DDBJ databases">
        <authorList>
            <person name="Evans L.H."/>
            <person name="Alamgir A."/>
            <person name="Owens N."/>
            <person name="Weber N.D."/>
            <person name="Virtaneva K."/>
            <person name="Barbian K."/>
            <person name="Babar A."/>
            <person name="Rosenke K."/>
        </authorList>
    </citation>
    <scope>NUCLEOTIDE SEQUENCE</scope>
    <source>
        <strain evidence="11">86</strain>
    </source>
</reference>
<dbReference type="GO" id="GO:0006935">
    <property type="term" value="P:chemotaxis"/>
    <property type="evidence" value="ECO:0007669"/>
    <property type="project" value="InterPro"/>
</dbReference>
<dbReference type="InterPro" id="IPR002898">
    <property type="entry name" value="MotA_ExbB_proton_chnl"/>
</dbReference>
<comment type="subcellular location">
    <subcellularLocation>
        <location evidence="1">Cell membrane</location>
        <topology evidence="1">Multi-pass membrane protein</topology>
    </subcellularLocation>
</comment>
<dbReference type="GO" id="GO:0071978">
    <property type="term" value="P:bacterial-type flagellum-dependent swarming motility"/>
    <property type="evidence" value="ECO:0007669"/>
    <property type="project" value="InterPro"/>
</dbReference>
<sequence>MSLTTVLGIILGFGLFVSSIVLKTANYMLFLDFASFIMVIGGTFAATFIAFESRYVLNALRVTASIMFVHRFSRSILTNEVGRVIRWGYIVQKSGLPGLETDSKNLARQDRFLGFAIDLVISGYSGNEIREILKNTVETTFQRSVINADILRSMGNTAPAFGMIGTLVGLIIMLDSMASDPSQLGPGMSVALITTLYGVLAARLVFLPAASKIQQREEIVQFRNYLLAEGMALLAERKSPRYIQDKMNSFLDPSMHFNIDRHLKARP</sequence>
<evidence type="ECO:0000259" key="10">
    <source>
        <dbReference type="Pfam" id="PF01618"/>
    </source>
</evidence>